<dbReference type="GO" id="GO:0006457">
    <property type="term" value="P:protein folding"/>
    <property type="evidence" value="ECO:0007669"/>
    <property type="project" value="TreeGrafter"/>
</dbReference>
<dbReference type="GO" id="GO:0005829">
    <property type="term" value="C:cytosol"/>
    <property type="evidence" value="ECO:0007669"/>
    <property type="project" value="TreeGrafter"/>
</dbReference>
<dbReference type="PROSITE" id="PS51203">
    <property type="entry name" value="CS"/>
    <property type="match status" value="1"/>
</dbReference>
<evidence type="ECO:0000313" key="4">
    <source>
        <dbReference type="EMBL" id="CAD8725661.1"/>
    </source>
</evidence>
<dbReference type="GO" id="GO:0051879">
    <property type="term" value="F:Hsp90 protein binding"/>
    <property type="evidence" value="ECO:0007669"/>
    <property type="project" value="InterPro"/>
</dbReference>
<dbReference type="CDD" id="cd06465">
    <property type="entry name" value="p23_hB-ind1_like"/>
    <property type="match status" value="1"/>
</dbReference>
<dbReference type="Gene3D" id="2.60.40.790">
    <property type="match status" value="1"/>
</dbReference>
<protein>
    <recommendedName>
        <fullName evidence="3">CS domain-containing protein</fullName>
    </recommendedName>
</protein>
<dbReference type="GO" id="GO:0051087">
    <property type="term" value="F:protein-folding chaperone binding"/>
    <property type="evidence" value="ECO:0007669"/>
    <property type="project" value="TreeGrafter"/>
</dbReference>
<dbReference type="PANTHER" id="PTHR22932">
    <property type="entry name" value="TELOMERASE-BINDING PROTEIN P23 HSP90 CO-CHAPERONE"/>
    <property type="match status" value="1"/>
</dbReference>
<dbReference type="Pfam" id="PF04969">
    <property type="entry name" value="CS"/>
    <property type="match status" value="1"/>
</dbReference>
<dbReference type="GO" id="GO:0051131">
    <property type="term" value="P:chaperone-mediated protein complex assembly"/>
    <property type="evidence" value="ECO:0007669"/>
    <property type="project" value="TreeGrafter"/>
</dbReference>
<dbReference type="EMBL" id="HBFE01002639">
    <property type="protein sequence ID" value="CAD8725661.1"/>
    <property type="molecule type" value="Transcribed_RNA"/>
</dbReference>
<feature type="compositionally biased region" description="Acidic residues" evidence="2">
    <location>
        <begin position="147"/>
        <end position="158"/>
    </location>
</feature>
<comment type="similarity">
    <text evidence="1">Belongs to the p23/wos2 family.</text>
</comment>
<dbReference type="InterPro" id="IPR007052">
    <property type="entry name" value="CS_dom"/>
</dbReference>
<name>A0A7S0XJ58_9RHOD</name>
<dbReference type="AlphaFoldDB" id="A0A7S0XJ58"/>
<accession>A0A7S0XJ58</accession>
<dbReference type="SUPFAM" id="SSF49764">
    <property type="entry name" value="HSP20-like chaperones"/>
    <property type="match status" value="1"/>
</dbReference>
<dbReference type="InterPro" id="IPR008978">
    <property type="entry name" value="HSP20-like_chaperone"/>
</dbReference>
<feature type="region of interest" description="Disordered" evidence="2">
    <location>
        <begin position="118"/>
        <end position="176"/>
    </location>
</feature>
<evidence type="ECO:0000259" key="3">
    <source>
        <dbReference type="PROSITE" id="PS51203"/>
    </source>
</evidence>
<organism evidence="4">
    <name type="scientific">Erythrolobus madagascarensis</name>
    <dbReference type="NCBI Taxonomy" id="708628"/>
    <lineage>
        <taxon>Eukaryota</taxon>
        <taxon>Rhodophyta</taxon>
        <taxon>Bangiophyceae</taxon>
        <taxon>Porphyridiales</taxon>
        <taxon>Porphyridiaceae</taxon>
        <taxon>Erythrolobus</taxon>
    </lineage>
</organism>
<sequence>MLTPEFLWAQSATELYVTISVPNVKKDGAVVVIEDSGEVYFKGVGGAEKQEQTYELKVELLNEIDASASKYNIGARNIEMKIAKKDASAPFWPYLLKGGKNVHCKIDWDHWKDEDEDDQVDFGSAWDSGDMSNLPFGDHSDQAGPAGDDDDEDDDDDAGVPPLEPVTEKAADQAES</sequence>
<dbReference type="GO" id="GO:0005634">
    <property type="term" value="C:nucleus"/>
    <property type="evidence" value="ECO:0007669"/>
    <property type="project" value="TreeGrafter"/>
</dbReference>
<evidence type="ECO:0000256" key="1">
    <source>
        <dbReference type="ARBA" id="ARBA00025733"/>
    </source>
</evidence>
<feature type="domain" description="CS" evidence="3">
    <location>
        <begin position="1"/>
        <end position="96"/>
    </location>
</feature>
<proteinExistence type="inferred from homology"/>
<reference evidence="4" key="1">
    <citation type="submission" date="2021-01" db="EMBL/GenBank/DDBJ databases">
        <authorList>
            <person name="Corre E."/>
            <person name="Pelletier E."/>
            <person name="Niang G."/>
            <person name="Scheremetjew M."/>
            <person name="Finn R."/>
            <person name="Kale V."/>
            <person name="Holt S."/>
            <person name="Cochrane G."/>
            <person name="Meng A."/>
            <person name="Brown T."/>
            <person name="Cohen L."/>
        </authorList>
    </citation>
    <scope>NUCLEOTIDE SEQUENCE</scope>
    <source>
        <strain evidence="4">CCMP3276</strain>
    </source>
</reference>
<dbReference type="InterPro" id="IPR045250">
    <property type="entry name" value="p23-like"/>
</dbReference>
<evidence type="ECO:0000256" key="2">
    <source>
        <dbReference type="SAM" id="MobiDB-lite"/>
    </source>
</evidence>
<gene>
    <name evidence="4" type="ORF">EMAD1354_LOCUS1741</name>
</gene>
<feature type="compositionally biased region" description="Basic and acidic residues" evidence="2">
    <location>
        <begin position="166"/>
        <end position="176"/>
    </location>
</feature>
<dbReference type="PANTHER" id="PTHR22932:SF1">
    <property type="entry name" value="CO-CHAPERONE PROTEIN DAF-41"/>
    <property type="match status" value="1"/>
</dbReference>